<dbReference type="Gene3D" id="3.20.20.80">
    <property type="entry name" value="Glycosidases"/>
    <property type="match status" value="1"/>
</dbReference>
<reference evidence="1 2" key="1">
    <citation type="submission" date="2016-10" db="EMBL/GenBank/DDBJ databases">
        <authorList>
            <person name="de Groot N.N."/>
        </authorList>
    </citation>
    <scope>NUCLEOTIDE SEQUENCE [LARGE SCALE GENOMIC DNA]</scope>
    <source>
        <strain evidence="1 2">B25</strain>
    </source>
</reference>
<evidence type="ECO:0000313" key="2">
    <source>
        <dbReference type="Proteomes" id="UP000182360"/>
    </source>
</evidence>
<dbReference type="InterPro" id="IPR017853">
    <property type="entry name" value="GH"/>
</dbReference>
<dbReference type="RefSeq" id="WP_074641308.1">
    <property type="nucleotide sequence ID" value="NZ_FOFU01000002.1"/>
</dbReference>
<accession>A0A1H9CMJ2</accession>
<gene>
    <name evidence="1" type="ORF">SAMN04487977_102236</name>
</gene>
<name>A0A1H9CMJ2_9SPIR</name>
<evidence type="ECO:0000313" key="1">
    <source>
        <dbReference type="EMBL" id="SEQ02432.1"/>
    </source>
</evidence>
<proteinExistence type="predicted"/>
<dbReference type="AlphaFoldDB" id="A0A1H9CMJ2"/>
<protein>
    <recommendedName>
        <fullName evidence="3">Glycosyl hydrolases family 2, TIM barrel domain</fullName>
    </recommendedName>
</protein>
<keyword evidence="2" id="KW-1185">Reference proteome</keyword>
<sequence>MNKKRFAVFTGILLFLNISIFAQFITVKKDANGWRLMEDRKEIEVKGIVWSYTPIGETHTYDLWSKSDEFIERMIDTDMPMLKAMGVNAIRCFSDIPPKWVEYIYTKYGIYTIVNNLLGRYGVTVNGTWYANTDYSDLYTRETLVEMAVETAEKYRAVNGVLMYMFGNESNYGLVWSGSEIENLPVGEQNTVKAGYLYSLLEEAMAACKDIDPFHPVGIVNGDTQYLELIKKLCPSLDILGVNAYRGFRFYDSFYENVAEVLDKPIMFTEAGADAYNEITHQEDQYAQMAYLMSQWKEIYQQGYGKGRSQNVIGGFVFEWMDEWWKHYQNKDLELHNDTGTWSNSGYELDYRDGLNNMDEEWFGICAQSKLTDRGINKRIPRASYYLLQDIWKLSLYKSSESDINKTFASLNTSMYLAQGNEKSIKEMINENKLVQIDTLDATVQVTTPMYVNRVWGAIKDNGHLKESFEYQNAKGENVKTTVTAETTLGLTVKPMENLSGTAVIKAWTDSPYTNLGDRWASYYKDGPDYSTTQPEAELKYVDFYSASLNYSGNLFDINGYYHVGHASFENTGDIFNISKEAFDIIGYDTYGSKAPIALEFVGKNLLEGLTVIGGPEIWGSAKPQVQANYFRWFPTESLFVPDFTIGLVYAEEFGAKSSPALDPYNAYGAGRKASIYAAAVLDPWVTLKLGVLHAGSEKVGAKYIDQNGNTSKITYLDTLGGYVQLGTSMFQHMYIYGNAIYRGLVADTNPAEVRGSFFTADSGAGNRFEAQVGVDVGYGDFVFKPVVRARVPLQQPKGRDLLTGSPFIVGLGNRQAIEVEAVLTYDPEGATWFHEWNGDDIEGAKFAFSLTGMYTLYAGKTDNLPFKSNTWTSVTNETTAKYSNMIWYNGGALPEQRNLWQVGTRIVTNPLPGLRIIATADGGCLGALTGAYQGDYPELVKFVNAGLAVRYNHWIGSTKWSFNTWGPESWWRNFNQTFPLQFSFDIAYGFGDNPSFLDAKNRIGLSIIGRKFGKYSSDAYNALPNGAVVDGSAYVEITTYVNIGL</sequence>
<dbReference type="SUPFAM" id="SSF51445">
    <property type="entry name" value="(Trans)glycosidases"/>
    <property type="match status" value="1"/>
</dbReference>
<evidence type="ECO:0008006" key="3">
    <source>
        <dbReference type="Google" id="ProtNLM"/>
    </source>
</evidence>
<dbReference type="STRING" id="163.SAMN04487775_11511"/>
<dbReference type="Proteomes" id="UP000182360">
    <property type="component" value="Unassembled WGS sequence"/>
</dbReference>
<dbReference type="EMBL" id="FOFU01000002">
    <property type="protein sequence ID" value="SEQ02432.1"/>
    <property type="molecule type" value="Genomic_DNA"/>
</dbReference>
<organism evidence="1 2">
    <name type="scientific">Treponema bryantii</name>
    <dbReference type="NCBI Taxonomy" id="163"/>
    <lineage>
        <taxon>Bacteria</taxon>
        <taxon>Pseudomonadati</taxon>
        <taxon>Spirochaetota</taxon>
        <taxon>Spirochaetia</taxon>
        <taxon>Spirochaetales</taxon>
        <taxon>Treponemataceae</taxon>
        <taxon>Treponema</taxon>
    </lineage>
</organism>
<dbReference type="OrthoDB" id="1205943at2"/>